<evidence type="ECO:0000313" key="2">
    <source>
        <dbReference type="Proteomes" id="UP000315736"/>
    </source>
</evidence>
<dbReference type="SUPFAM" id="SSF53098">
    <property type="entry name" value="Ribonuclease H-like"/>
    <property type="match status" value="1"/>
</dbReference>
<comment type="caution">
    <text evidence="1">The sequence shown here is derived from an EMBL/GenBank/DDBJ whole genome shotgun (WGS) entry which is preliminary data.</text>
</comment>
<evidence type="ECO:0008006" key="3">
    <source>
        <dbReference type="Google" id="ProtNLM"/>
    </source>
</evidence>
<name>A0A554W3W8_9BURK</name>
<dbReference type="AlphaFoldDB" id="A0A554W3W8"/>
<protein>
    <recommendedName>
        <fullName evidence="3">Integrase core domain protein</fullName>
    </recommendedName>
</protein>
<organism evidence="1 2">
    <name type="scientific">Tepidimonas alkaliphilus</name>
    <dbReference type="NCBI Taxonomy" id="2588942"/>
    <lineage>
        <taxon>Bacteria</taxon>
        <taxon>Pseudomonadati</taxon>
        <taxon>Pseudomonadota</taxon>
        <taxon>Betaproteobacteria</taxon>
        <taxon>Burkholderiales</taxon>
        <taxon>Tepidimonas</taxon>
    </lineage>
</organism>
<reference evidence="1 2" key="1">
    <citation type="submission" date="2019-07" db="EMBL/GenBank/DDBJ databases">
        <title>Tepidimonas alkaliphilus YIM 72238 draft genome.</title>
        <authorList>
            <person name="Da Costa M.S."/>
            <person name="Froufe H.J.C."/>
            <person name="Egas C."/>
            <person name="Albuquerque L."/>
        </authorList>
    </citation>
    <scope>NUCLEOTIDE SEQUENCE [LARGE SCALE GENOMIC DNA]</scope>
    <source>
        <strain evidence="1 2">YIM 72238</strain>
    </source>
</reference>
<sequence>MERLHRSVPDEFFRVALRQKVYTEVVELQRDLDAWLRHDNHERPHLGYRNNGRTPYQTVQRFVQQVRQEPAGESTAATQEG</sequence>
<keyword evidence="2" id="KW-1185">Reference proteome</keyword>
<dbReference type="Proteomes" id="UP000315736">
    <property type="component" value="Unassembled WGS sequence"/>
</dbReference>
<proteinExistence type="predicted"/>
<gene>
    <name evidence="1" type="ORF">Talka_02286</name>
</gene>
<evidence type="ECO:0000313" key="1">
    <source>
        <dbReference type="EMBL" id="TSE18259.1"/>
    </source>
</evidence>
<accession>A0A554W3W8</accession>
<dbReference type="EMBL" id="VJNB01000018">
    <property type="protein sequence ID" value="TSE18259.1"/>
    <property type="molecule type" value="Genomic_DNA"/>
</dbReference>
<dbReference type="InterPro" id="IPR012337">
    <property type="entry name" value="RNaseH-like_sf"/>
</dbReference>